<feature type="region of interest" description="Disordered" evidence="1">
    <location>
        <begin position="28"/>
        <end position="50"/>
    </location>
</feature>
<sequence>MTLQSWYLHMSAPNLAPIRESLDARIKELKEEQERQEERHEGDGSTPAVWDKVEPKIRREVVEDCQEDLDGVDEQDELLRILAEWQRNENREWEFNRNSSTVENERNNIKRAEIRIWKEELIELIPESEFKTCGLCKSLQMPKSDRRRSRGYVWECPDCF</sequence>
<evidence type="ECO:0000313" key="3">
    <source>
        <dbReference type="Proteomes" id="UP000276588"/>
    </source>
</evidence>
<organism evidence="2 3">
    <name type="scientific">Halonotius aquaticus</name>
    <dbReference type="NCBI Taxonomy" id="2216978"/>
    <lineage>
        <taxon>Archaea</taxon>
        <taxon>Methanobacteriati</taxon>
        <taxon>Methanobacteriota</taxon>
        <taxon>Stenosarchaea group</taxon>
        <taxon>Halobacteria</taxon>
        <taxon>Halobacteriales</taxon>
        <taxon>Haloferacaceae</taxon>
        <taxon>Halonotius</taxon>
    </lineage>
</organism>
<protein>
    <submittedName>
        <fullName evidence="2">Uncharacterized protein</fullName>
    </submittedName>
</protein>
<dbReference type="EMBL" id="QKNY01000012">
    <property type="protein sequence ID" value="RJX42937.1"/>
    <property type="molecule type" value="Genomic_DNA"/>
</dbReference>
<dbReference type="AlphaFoldDB" id="A0A3A6PQY8"/>
<accession>A0A3A6PQY8</accession>
<evidence type="ECO:0000313" key="2">
    <source>
        <dbReference type="EMBL" id="RJX42937.1"/>
    </source>
</evidence>
<dbReference type="Proteomes" id="UP000276588">
    <property type="component" value="Unassembled WGS sequence"/>
</dbReference>
<evidence type="ECO:0000256" key="1">
    <source>
        <dbReference type="SAM" id="MobiDB-lite"/>
    </source>
</evidence>
<reference evidence="2 3" key="1">
    <citation type="submission" date="2018-06" db="EMBL/GenBank/DDBJ databases">
        <title>Halonotius sp. F13-13 a new haloarchaeeon isolated from a solar saltern from Isla Cristina, Huelva, Spain.</title>
        <authorList>
            <person name="Duran-Viseras A."/>
            <person name="Sanchez-Porro C."/>
            <person name="Ventosa A."/>
        </authorList>
    </citation>
    <scope>NUCLEOTIDE SEQUENCE [LARGE SCALE GENOMIC DNA]</scope>
    <source>
        <strain evidence="2 3">F13-13</strain>
    </source>
</reference>
<name>A0A3A6PQY8_9EURY</name>
<keyword evidence="3" id="KW-1185">Reference proteome</keyword>
<comment type="caution">
    <text evidence="2">The sequence shown here is derived from an EMBL/GenBank/DDBJ whole genome shotgun (WGS) entry which is preliminary data.</text>
</comment>
<feature type="compositionally biased region" description="Basic and acidic residues" evidence="1">
    <location>
        <begin position="28"/>
        <end position="43"/>
    </location>
</feature>
<gene>
    <name evidence="2" type="ORF">DM826_08040</name>
</gene>
<proteinExistence type="predicted"/>